<feature type="chain" id="PRO_5024836499" evidence="2">
    <location>
        <begin position="18"/>
        <end position="231"/>
    </location>
</feature>
<accession>A0A642UHU1</accession>
<gene>
    <name evidence="3" type="ORF">TRICI_006352</name>
</gene>
<dbReference type="VEuPathDB" id="FungiDB:TRICI_006352"/>
<proteinExistence type="predicted"/>
<name>A0A642UHU1_9ASCO</name>
<keyword evidence="4" id="KW-1185">Reference proteome</keyword>
<evidence type="ECO:0000313" key="3">
    <source>
        <dbReference type="EMBL" id="KAA8899387.1"/>
    </source>
</evidence>
<evidence type="ECO:0000313" key="4">
    <source>
        <dbReference type="Proteomes" id="UP000761534"/>
    </source>
</evidence>
<sequence>MGCLWMIHLLCGDKALGTPAYRMCDDEALGTPAYRRGGSYKPPKERHELPSPTKRVKEKDTTSSAPEQEKEKDPTSNTSEQEKKKDTTSSTTRHGRSTAHLDKDFSSLRRPIPGKPTPNASPRKGRVPVAPPPPKFVATGVAPKGKDERGFKQHIPTPKELAALEKGCPTKYSEDPFTESEKIASNSVPRHQNELSPPPSKSPPAGGRCPQGGPDSTGSGPTGRQFDVTYG</sequence>
<feature type="compositionally biased region" description="Basic and acidic residues" evidence="1">
    <location>
        <begin position="42"/>
        <end position="87"/>
    </location>
</feature>
<protein>
    <submittedName>
        <fullName evidence="3">Uncharacterized protein</fullName>
    </submittedName>
</protein>
<reference evidence="3" key="1">
    <citation type="journal article" date="2019" name="G3 (Bethesda)">
        <title>Genome Assemblies of Two Rare Opportunistic Yeast Pathogens: Diutina rugosa (syn. Candida rugosa) and Trichomonascus ciferrii (syn. Candida ciferrii).</title>
        <authorList>
            <person name="Mixao V."/>
            <person name="Saus E."/>
            <person name="Hansen A.P."/>
            <person name="Lass-Florl C."/>
            <person name="Gabaldon T."/>
        </authorList>
    </citation>
    <scope>NUCLEOTIDE SEQUENCE</scope>
    <source>
        <strain evidence="3">CBS 4856</strain>
    </source>
</reference>
<organism evidence="3 4">
    <name type="scientific">Trichomonascus ciferrii</name>
    <dbReference type="NCBI Taxonomy" id="44093"/>
    <lineage>
        <taxon>Eukaryota</taxon>
        <taxon>Fungi</taxon>
        <taxon>Dikarya</taxon>
        <taxon>Ascomycota</taxon>
        <taxon>Saccharomycotina</taxon>
        <taxon>Dipodascomycetes</taxon>
        <taxon>Dipodascales</taxon>
        <taxon>Trichomonascaceae</taxon>
        <taxon>Trichomonascus</taxon>
        <taxon>Trichomonascus ciferrii complex</taxon>
    </lineage>
</organism>
<keyword evidence="2" id="KW-0732">Signal</keyword>
<feature type="compositionally biased region" description="Low complexity" evidence="1">
    <location>
        <begin position="212"/>
        <end position="223"/>
    </location>
</feature>
<dbReference type="Proteomes" id="UP000761534">
    <property type="component" value="Unassembled WGS sequence"/>
</dbReference>
<comment type="caution">
    <text evidence="3">The sequence shown here is derived from an EMBL/GenBank/DDBJ whole genome shotgun (WGS) entry which is preliminary data.</text>
</comment>
<dbReference type="EMBL" id="SWFS01000523">
    <property type="protein sequence ID" value="KAA8899387.1"/>
    <property type="molecule type" value="Genomic_DNA"/>
</dbReference>
<dbReference type="AlphaFoldDB" id="A0A642UHU1"/>
<evidence type="ECO:0000256" key="1">
    <source>
        <dbReference type="SAM" id="MobiDB-lite"/>
    </source>
</evidence>
<feature type="region of interest" description="Disordered" evidence="1">
    <location>
        <begin position="30"/>
        <end position="231"/>
    </location>
</feature>
<feature type="signal peptide" evidence="2">
    <location>
        <begin position="1"/>
        <end position="17"/>
    </location>
</feature>
<evidence type="ECO:0000256" key="2">
    <source>
        <dbReference type="SAM" id="SignalP"/>
    </source>
</evidence>